<comment type="caution">
    <text evidence="2">The sequence shown here is derived from an EMBL/GenBank/DDBJ whole genome shotgun (WGS) entry which is preliminary data.</text>
</comment>
<proteinExistence type="predicted"/>
<dbReference type="EMBL" id="VKHT01000428">
    <property type="protein sequence ID" value="MBB0245225.1"/>
    <property type="molecule type" value="Genomic_DNA"/>
</dbReference>
<gene>
    <name evidence="2" type="ORF">FNQ90_14205</name>
</gene>
<organism evidence="2 3">
    <name type="scientific">Streptomyces alkaliphilus</name>
    <dbReference type="NCBI Taxonomy" id="1472722"/>
    <lineage>
        <taxon>Bacteria</taxon>
        <taxon>Bacillati</taxon>
        <taxon>Actinomycetota</taxon>
        <taxon>Actinomycetes</taxon>
        <taxon>Kitasatosporales</taxon>
        <taxon>Streptomycetaceae</taxon>
        <taxon>Streptomyces</taxon>
    </lineage>
</organism>
<evidence type="ECO:0000313" key="2">
    <source>
        <dbReference type="EMBL" id="MBB0245225.1"/>
    </source>
</evidence>
<keyword evidence="3" id="KW-1185">Reference proteome</keyword>
<name>A0A7W3TEK3_9ACTN</name>
<sequence>MTPPPLADGLGDIDGQDVVLLPLAQAFVQDLPHGPDHPGRWKVPLLAVGGPSALPGRGGGQLDVRRIPTYHPGPPRVLLGAREGCPAVGRFRFPPGLSRPVGQGARNASLATVGTAG</sequence>
<dbReference type="Proteomes" id="UP000538929">
    <property type="component" value="Unassembled WGS sequence"/>
</dbReference>
<evidence type="ECO:0000256" key="1">
    <source>
        <dbReference type="SAM" id="MobiDB-lite"/>
    </source>
</evidence>
<evidence type="ECO:0000313" key="3">
    <source>
        <dbReference type="Proteomes" id="UP000538929"/>
    </source>
</evidence>
<reference evidence="3" key="1">
    <citation type="submission" date="2019-10" db="EMBL/GenBank/DDBJ databases">
        <title>Streptomyces sp. nov., a novel actinobacterium isolated from alkaline environment.</title>
        <authorList>
            <person name="Golinska P."/>
        </authorList>
    </citation>
    <scope>NUCLEOTIDE SEQUENCE [LARGE SCALE GENOMIC DNA]</scope>
    <source>
        <strain evidence="3">DSM 42118</strain>
    </source>
</reference>
<dbReference type="AlphaFoldDB" id="A0A7W3TEK3"/>
<accession>A0A7W3TEK3</accession>
<protein>
    <submittedName>
        <fullName evidence="2">Uncharacterized protein</fullName>
    </submittedName>
</protein>
<feature type="region of interest" description="Disordered" evidence="1">
    <location>
        <begin position="96"/>
        <end position="117"/>
    </location>
</feature>